<dbReference type="EMBL" id="KV453911">
    <property type="protein sequence ID" value="ODV79693.1"/>
    <property type="molecule type" value="Genomic_DNA"/>
</dbReference>
<keyword evidence="2" id="KW-0378">Hydrolase</keyword>
<dbReference type="InterPro" id="IPR008928">
    <property type="entry name" value="6-hairpin_glycosidase_sf"/>
</dbReference>
<dbReference type="GO" id="GO:0016787">
    <property type="term" value="F:hydrolase activity"/>
    <property type="evidence" value="ECO:0007669"/>
    <property type="project" value="UniProtKB-KW"/>
</dbReference>
<keyword evidence="1" id="KW-0732">Signal</keyword>
<dbReference type="Gene3D" id="1.50.10.20">
    <property type="match status" value="1"/>
</dbReference>
<dbReference type="PANTHER" id="PTHR47791:SF3">
    <property type="entry name" value="MEIOTICALLY UP-REGULATED GENE 191 PROTEIN"/>
    <property type="match status" value="1"/>
</dbReference>
<dbReference type="InterPro" id="IPR053169">
    <property type="entry name" value="MUG_Protein"/>
</dbReference>
<feature type="chain" id="PRO_5012836839" evidence="1">
    <location>
        <begin position="16"/>
        <end position="380"/>
    </location>
</feature>
<dbReference type="SUPFAM" id="SSF48208">
    <property type="entry name" value="Six-hairpin glycosidases"/>
    <property type="match status" value="1"/>
</dbReference>
<dbReference type="Proteomes" id="UP000094285">
    <property type="component" value="Unassembled WGS sequence"/>
</dbReference>
<accession>A0A1E4SJK9</accession>
<dbReference type="AlphaFoldDB" id="A0A1E4SJK9"/>
<reference evidence="3" key="1">
    <citation type="submission" date="2016-05" db="EMBL/GenBank/DDBJ databases">
        <title>Comparative genomics of biotechnologically important yeasts.</title>
        <authorList>
            <consortium name="DOE Joint Genome Institute"/>
            <person name="Riley R."/>
            <person name="Haridas S."/>
            <person name="Wolfe K.H."/>
            <person name="Lopes M.R."/>
            <person name="Hittinger C.T."/>
            <person name="Goker M."/>
            <person name="Salamov A."/>
            <person name="Wisecaver J."/>
            <person name="Long T.M."/>
            <person name="Aerts A.L."/>
            <person name="Barry K."/>
            <person name="Choi C."/>
            <person name="Clum A."/>
            <person name="Coughlan A.Y."/>
            <person name="Deshpande S."/>
            <person name="Douglass A.P."/>
            <person name="Hanson S.J."/>
            <person name="Klenk H.-P."/>
            <person name="Labutti K."/>
            <person name="Lapidus A."/>
            <person name="Lindquist E."/>
            <person name="Lipzen A."/>
            <person name="Meier-Kolthoff J.P."/>
            <person name="Ohm R.A."/>
            <person name="Otillar R.P."/>
            <person name="Pangilinan J."/>
            <person name="Peng Y."/>
            <person name="Rokas A."/>
            <person name="Rosa C.A."/>
            <person name="Scheuner C."/>
            <person name="Sibirny A.A."/>
            <person name="Slot J.C."/>
            <person name="Stielow J.B."/>
            <person name="Sun H."/>
            <person name="Kurtzman C.P."/>
            <person name="Blackwell M."/>
            <person name="Grigoriev I.V."/>
            <person name="Jeffries T.W."/>
        </authorList>
    </citation>
    <scope>NUCLEOTIDE SEQUENCE [LARGE SCALE GENOMIC DNA]</scope>
    <source>
        <strain evidence="3">NRRL Y-17324</strain>
    </source>
</reference>
<protein>
    <submittedName>
        <fullName evidence="2">Glycoside hydrolase family 76 protein</fullName>
    </submittedName>
</protein>
<sequence>MQFWALLATVSLASAVPTKVDKRDTLGNYTTSIKAVQTPIPTVSTSEIFDELSLNLWSTFWDTSHNDWVDVCGATNKSHLWSVAVAGRAIALGGDDSKTQKAVDIFSEYKSASVAGYSATQAKDTDIYTDDDAQVVWALVDAYNVLGDKTILDEAIALHEFIENQKNPQIGGITWNYQGKYVALISVVEAALSALKIYEVKQNRKLIDFAKYCLGWTFDNLLDPENKFINDGKSTDGSVNQGKLTYTVGVAMSSLAYLLKWDQSEDWLAKAVELGVRSLGGGNLDSQFFTDGYINDTPDHSVYFYAGLADILELTSPLGGYQNDAYGLFKNELVRETRHLYDQYSSVLNGCQKKGGFNSLLNYGSLTQIFYQVNRVAPRI</sequence>
<gene>
    <name evidence="2" type="ORF">CANTADRAFT_49208</name>
</gene>
<organism evidence="2 3">
    <name type="scientific">Suhomyces tanzawaensis NRRL Y-17324</name>
    <dbReference type="NCBI Taxonomy" id="984487"/>
    <lineage>
        <taxon>Eukaryota</taxon>
        <taxon>Fungi</taxon>
        <taxon>Dikarya</taxon>
        <taxon>Ascomycota</taxon>
        <taxon>Saccharomycotina</taxon>
        <taxon>Pichiomycetes</taxon>
        <taxon>Debaryomycetaceae</taxon>
        <taxon>Suhomyces</taxon>
    </lineage>
</organism>
<dbReference type="OrthoDB" id="9984024at2759"/>
<dbReference type="InterPro" id="IPR005198">
    <property type="entry name" value="Glyco_hydro_76"/>
</dbReference>
<feature type="signal peptide" evidence="1">
    <location>
        <begin position="1"/>
        <end position="15"/>
    </location>
</feature>
<keyword evidence="3" id="KW-1185">Reference proteome</keyword>
<dbReference type="GO" id="GO:0005975">
    <property type="term" value="P:carbohydrate metabolic process"/>
    <property type="evidence" value="ECO:0007669"/>
    <property type="project" value="InterPro"/>
</dbReference>
<evidence type="ECO:0000313" key="3">
    <source>
        <dbReference type="Proteomes" id="UP000094285"/>
    </source>
</evidence>
<dbReference type="GeneID" id="30983819"/>
<dbReference type="PANTHER" id="PTHR47791">
    <property type="entry name" value="MEIOTICALLY UP-REGULATED GENE 191 PROTEIN"/>
    <property type="match status" value="1"/>
</dbReference>
<dbReference type="Pfam" id="PF03663">
    <property type="entry name" value="Glyco_hydro_76"/>
    <property type="match status" value="1"/>
</dbReference>
<name>A0A1E4SJK9_9ASCO</name>
<evidence type="ECO:0000256" key="1">
    <source>
        <dbReference type="SAM" id="SignalP"/>
    </source>
</evidence>
<dbReference type="RefSeq" id="XP_020064815.1">
    <property type="nucleotide sequence ID" value="XM_020209683.1"/>
</dbReference>
<evidence type="ECO:0000313" key="2">
    <source>
        <dbReference type="EMBL" id="ODV79693.1"/>
    </source>
</evidence>
<proteinExistence type="predicted"/>